<accession>A0A3B0SCU9</accession>
<sequence length="176" mass="18793">MKATQRTPVFLAMAAAVVSTALLALPAIAQSVNTTDLSKSTNKKQAVDIESNAMEIIDEKNQAIFTGKVVAKRGKVTLSAEKLVVDFVKEKQNDGTDKTSVTFLNATGGVLIITSTQRITGQWARMDVKADKAVVGGNVVVKQGSSIIRGKKLKVNLKTDRSEMTGGRVRGTFTPN</sequence>
<evidence type="ECO:0000313" key="3">
    <source>
        <dbReference type="EMBL" id="VAW02120.1"/>
    </source>
</evidence>
<proteinExistence type="predicted"/>
<organism evidence="3">
    <name type="scientific">hydrothermal vent metagenome</name>
    <dbReference type="NCBI Taxonomy" id="652676"/>
    <lineage>
        <taxon>unclassified sequences</taxon>
        <taxon>metagenomes</taxon>
        <taxon>ecological metagenomes</taxon>
    </lineage>
</organism>
<dbReference type="EMBL" id="UOEC01000195">
    <property type="protein sequence ID" value="VAW02120.1"/>
    <property type="molecule type" value="Genomic_DNA"/>
</dbReference>
<reference evidence="3" key="1">
    <citation type="submission" date="2018-06" db="EMBL/GenBank/DDBJ databases">
        <authorList>
            <person name="Zhirakovskaya E."/>
        </authorList>
    </citation>
    <scope>NUCLEOTIDE SEQUENCE</scope>
</reference>
<dbReference type="GO" id="GO:0017089">
    <property type="term" value="F:glycolipid transfer activity"/>
    <property type="evidence" value="ECO:0007669"/>
    <property type="project" value="TreeGrafter"/>
</dbReference>
<dbReference type="Gene3D" id="2.60.450.10">
    <property type="entry name" value="Lipopolysaccharide (LPS) transport protein A like domain"/>
    <property type="match status" value="1"/>
</dbReference>
<dbReference type="PANTHER" id="PTHR36504">
    <property type="entry name" value="LIPOPOLYSACCHARIDE EXPORT SYSTEM PROTEIN LPTA"/>
    <property type="match status" value="1"/>
</dbReference>
<dbReference type="GO" id="GO:0030288">
    <property type="term" value="C:outer membrane-bounded periplasmic space"/>
    <property type="evidence" value="ECO:0007669"/>
    <property type="project" value="TreeGrafter"/>
</dbReference>
<evidence type="ECO:0000256" key="1">
    <source>
        <dbReference type="ARBA" id="ARBA00022729"/>
    </source>
</evidence>
<dbReference type="PANTHER" id="PTHR36504:SF1">
    <property type="entry name" value="LIPOPOLYSACCHARIDE EXPORT SYSTEM PROTEIN LPTA"/>
    <property type="match status" value="1"/>
</dbReference>
<gene>
    <name evidence="3" type="ORF">MNBD_ALPHA08-1146</name>
</gene>
<protein>
    <recommendedName>
        <fullName evidence="2">Organic solvent tolerance-like N-terminal domain-containing protein</fullName>
    </recommendedName>
</protein>
<keyword evidence="1" id="KW-0732">Signal</keyword>
<feature type="domain" description="Organic solvent tolerance-like N-terminal" evidence="2">
    <location>
        <begin position="48"/>
        <end position="160"/>
    </location>
</feature>
<dbReference type="GO" id="GO:0015920">
    <property type="term" value="P:lipopolysaccharide transport"/>
    <property type="evidence" value="ECO:0007669"/>
    <property type="project" value="TreeGrafter"/>
</dbReference>
<evidence type="ECO:0000259" key="2">
    <source>
        <dbReference type="Pfam" id="PF03968"/>
    </source>
</evidence>
<dbReference type="GO" id="GO:0009279">
    <property type="term" value="C:cell outer membrane"/>
    <property type="evidence" value="ECO:0007669"/>
    <property type="project" value="TreeGrafter"/>
</dbReference>
<dbReference type="Pfam" id="PF03968">
    <property type="entry name" value="LptD_N"/>
    <property type="match status" value="1"/>
</dbReference>
<dbReference type="InterPro" id="IPR005653">
    <property type="entry name" value="OstA-like_N"/>
</dbReference>
<dbReference type="InterPro" id="IPR052037">
    <property type="entry name" value="LPS_export_LptA"/>
</dbReference>
<dbReference type="AlphaFoldDB" id="A0A3B0SCU9"/>
<name>A0A3B0SCU9_9ZZZZ</name>